<organism evidence="1 2">
    <name type="scientific">Naganishia liquefaciens</name>
    <dbReference type="NCBI Taxonomy" id="104408"/>
    <lineage>
        <taxon>Eukaryota</taxon>
        <taxon>Fungi</taxon>
        <taxon>Dikarya</taxon>
        <taxon>Basidiomycota</taxon>
        <taxon>Agaricomycotina</taxon>
        <taxon>Tremellomycetes</taxon>
        <taxon>Filobasidiales</taxon>
        <taxon>Filobasidiaceae</taxon>
        <taxon>Naganishia</taxon>
    </lineage>
</organism>
<sequence length="182" mass="20203">MMRIEHGGEGRVGGSGDNITYRQQVVIGYWETGVDDPIHLELGPEWNVIDLQKCLVDLSKTNSGFWLDQLCQGQGQSDVDKTLASIPAIYSSLDVIALMPGPASVCLATLTNNVIATFESGGGHDLLNEAHHQEVIKIQARRCIISMGLNSWFDRLWTRQELMYSQRITITDVSGSRTLRDQ</sequence>
<dbReference type="EMBL" id="BLZA01000046">
    <property type="protein sequence ID" value="GHJ89512.1"/>
    <property type="molecule type" value="Genomic_DNA"/>
</dbReference>
<accession>A0A8H3TYM0</accession>
<evidence type="ECO:0008006" key="3">
    <source>
        <dbReference type="Google" id="ProtNLM"/>
    </source>
</evidence>
<dbReference type="Proteomes" id="UP000620104">
    <property type="component" value="Unassembled WGS sequence"/>
</dbReference>
<protein>
    <recommendedName>
        <fullName evidence="3">Heterokaryon incompatibility domain-containing protein</fullName>
    </recommendedName>
</protein>
<dbReference type="OrthoDB" id="5428508at2759"/>
<proteinExistence type="predicted"/>
<keyword evidence="2" id="KW-1185">Reference proteome</keyword>
<dbReference type="AlphaFoldDB" id="A0A8H3TYM0"/>
<name>A0A8H3TYM0_9TREE</name>
<reference evidence="1" key="1">
    <citation type="submission" date="2020-07" db="EMBL/GenBank/DDBJ databases">
        <title>Draft Genome Sequence of a Deep-Sea Yeast, Naganishia (Cryptococcus) liquefaciens strain N6.</title>
        <authorList>
            <person name="Han Y.W."/>
            <person name="Kajitani R."/>
            <person name="Morimoto H."/>
            <person name="Parhat M."/>
            <person name="Tsubouchi H."/>
            <person name="Bakenova O."/>
            <person name="Ogata M."/>
            <person name="Argunhan B."/>
            <person name="Aoki R."/>
            <person name="Kajiwara S."/>
            <person name="Itoh T."/>
            <person name="Iwasaki H."/>
        </authorList>
    </citation>
    <scope>NUCLEOTIDE SEQUENCE</scope>
    <source>
        <strain evidence="1">N6</strain>
    </source>
</reference>
<gene>
    <name evidence="1" type="ORF">NliqN6_5914</name>
</gene>
<evidence type="ECO:0000313" key="1">
    <source>
        <dbReference type="EMBL" id="GHJ89512.1"/>
    </source>
</evidence>
<comment type="caution">
    <text evidence="1">The sequence shown here is derived from an EMBL/GenBank/DDBJ whole genome shotgun (WGS) entry which is preliminary data.</text>
</comment>
<evidence type="ECO:0000313" key="2">
    <source>
        <dbReference type="Proteomes" id="UP000620104"/>
    </source>
</evidence>